<dbReference type="GO" id="GO:0004672">
    <property type="term" value="F:protein kinase activity"/>
    <property type="evidence" value="ECO:0007669"/>
    <property type="project" value="InterPro"/>
</dbReference>
<reference evidence="2" key="1">
    <citation type="submission" date="2015-06" db="UniProtKB">
        <authorList>
            <consortium name="EnsemblPlants"/>
        </authorList>
    </citation>
    <scope>IDENTIFICATION</scope>
</reference>
<accession>M8BBC0</accession>
<organism evidence="2">
    <name type="scientific">Aegilops tauschii</name>
    <name type="common">Tausch's goatgrass</name>
    <name type="synonym">Aegilops squarrosa</name>
    <dbReference type="NCBI Taxonomy" id="37682"/>
    <lineage>
        <taxon>Eukaryota</taxon>
        <taxon>Viridiplantae</taxon>
        <taxon>Streptophyta</taxon>
        <taxon>Embryophyta</taxon>
        <taxon>Tracheophyta</taxon>
        <taxon>Spermatophyta</taxon>
        <taxon>Magnoliopsida</taxon>
        <taxon>Liliopsida</taxon>
        <taxon>Poales</taxon>
        <taxon>Poaceae</taxon>
        <taxon>BOP clade</taxon>
        <taxon>Pooideae</taxon>
        <taxon>Triticodae</taxon>
        <taxon>Triticeae</taxon>
        <taxon>Triticinae</taxon>
        <taxon>Aegilops</taxon>
    </lineage>
</organism>
<sequence length="1163" mass="132566">MDFKLQLLEAITDNFSEEQKLGSGDYGEVYRAVLDNGEYIALKKLHQLQGLDDKQFRSGFRDLVRVSHKNVVRLIGYCHESRKKYVEHKGELTLAKITERVLCFEYMHGGSFDKHIADESCELDWPICYKIIKGTCEGLNHLHTKQEKPIFHLDLKPSNILLDESMTPKISDLGLSILVSSTKTHETEILRGTQGYMPPEYRDSGLVSNKFDVFSLGIIIIKTVAGNMGYFRYSEMSHKDFIEFVSENWMKRWQAMPGYYSSHEIDILTVITCIETALRCVDTDQKKRPCIEDIVHELDELEAEIKKIRLLAPDPMQILLSNQGPGMEFPKISRLCTAHNLAHYKRILDFKFGLIEAITNGFSDDQKIGSDGYGDVYRALYNGEEILVKKLHSLEGLDDKEFENEMHILTKVHHKNVGRLIGYCYKTCLINVERNAEHASSVATERVLCFEYTQSGSLDKHIADEPACRLDWSTLYKIIKGTCEGLNHLLSAHQKPILHLDLTPANIFLVKGKTPKIIGFGLWRLIDSTKMHQTKIFKETHGYMPPEYVDTGFISNKFDVFSLGAIIIKLMAGNMGYSRCFEMSPKDFIQHVSDNCTKRLHAMPGYSPYEIDILRVSTCVEIALRCVDEDREKRPCIEDIVHKLGELEARVKTIMLLPHDHRQSLLTDLDPGLYSPKESRLYMSHKLAQDGAVTGYKSNWSRIDSQSGATSTAHGQSKDLSLQELFMQTGSIPQYMSLQHLRDITNNFSDERIIGRGGFYVVYKGVQQNAKMVAVKKLVHPTVSTQVEFEKEVKLLMKLKHPNIVQQVGYCYETQNLYMVHEGKCIFAEYTHTLLCLELLKNGSLDKYISAACSGLDWHGRCKIIEGVSYGLEYLHEQSKEPILHLDLKPANILLDVNMLPKITDFGLSRLFDQSRTIQTANTSGTLGYMAPEYLRGIITPMSDIFSLGVIILEVITGHRDYPYDIRSSSKEFIEHELQNWRNRLQKEPGSRSLETDCQQIKKCIQIGLICVNPERTKRPTMKKIIDMLEGLESTDWYINNQVALLAKEWVLDLRSCYMQLSFMFDSWLCKAVAARCSFVNVCNTENAEACVVMTALANDGAEEIPRIAGPKKPPLLQENQYMKHNVSQLDVAKSPPNHCNPKTKIIDAPSRLRFQPCNHVLD</sequence>
<dbReference type="Pfam" id="PF00069">
    <property type="entry name" value="Pkinase"/>
    <property type="match status" value="3"/>
</dbReference>
<dbReference type="EnsemblPlants" id="EMT10955">
    <property type="protein sequence ID" value="EMT10955"/>
    <property type="gene ID" value="F775_06403"/>
</dbReference>
<feature type="domain" description="Protein kinase" evidence="1">
    <location>
        <begin position="15"/>
        <end position="299"/>
    </location>
</feature>
<dbReference type="Gene3D" id="3.30.200.20">
    <property type="entry name" value="Phosphorylase Kinase, domain 1"/>
    <property type="match status" value="3"/>
</dbReference>
<dbReference type="PANTHER" id="PTHR45707">
    <property type="entry name" value="C2 CALCIUM/LIPID-BINDING PLANT PHOSPHORIBOSYLTRANSFERASE FAMILY PROTEIN"/>
    <property type="match status" value="1"/>
</dbReference>
<dbReference type="GO" id="GO:0005524">
    <property type="term" value="F:ATP binding"/>
    <property type="evidence" value="ECO:0007669"/>
    <property type="project" value="UniProtKB-UniRule"/>
</dbReference>
<dbReference type="ExpressionAtlas" id="M8BBC0">
    <property type="expression patterns" value="baseline"/>
</dbReference>
<dbReference type="PROSITE" id="PS00109">
    <property type="entry name" value="PROTEIN_KINASE_TYR"/>
    <property type="match status" value="1"/>
</dbReference>
<dbReference type="InterPro" id="IPR011009">
    <property type="entry name" value="Kinase-like_dom_sf"/>
</dbReference>
<evidence type="ECO:0000313" key="2">
    <source>
        <dbReference type="EnsemblPlants" id="EMT10955"/>
    </source>
</evidence>
<dbReference type="PANTHER" id="PTHR45707:SF76">
    <property type="entry name" value="PROTEIN KINASE DOMAIN-CONTAINING PROTEIN"/>
    <property type="match status" value="1"/>
</dbReference>
<protein>
    <submittedName>
        <fullName evidence="2">Cysteine-rich receptor-like protein kinase 26</fullName>
    </submittedName>
</protein>
<dbReference type="InterPro" id="IPR000719">
    <property type="entry name" value="Prot_kinase_dom"/>
</dbReference>
<feature type="domain" description="Protein kinase" evidence="1">
    <location>
        <begin position="748"/>
        <end position="1038"/>
    </location>
</feature>
<proteinExistence type="predicted"/>
<feature type="domain" description="Protein kinase" evidence="1">
    <location>
        <begin position="362"/>
        <end position="645"/>
    </location>
</feature>
<dbReference type="InterPro" id="IPR017441">
    <property type="entry name" value="Protein_kinase_ATP_BS"/>
</dbReference>
<dbReference type="FunFam" id="3.30.200.20:FF:000465">
    <property type="entry name" value="Cysteine-rich receptor-like protein kinase 6"/>
    <property type="match status" value="1"/>
</dbReference>
<dbReference type="InterPro" id="IPR008266">
    <property type="entry name" value="Tyr_kinase_AS"/>
</dbReference>
<dbReference type="SMART" id="SM00220">
    <property type="entry name" value="S_TKc"/>
    <property type="match status" value="3"/>
</dbReference>
<dbReference type="PROSITE" id="PS50011">
    <property type="entry name" value="PROTEIN_KINASE_DOM"/>
    <property type="match status" value="3"/>
</dbReference>
<dbReference type="FunFam" id="1.10.510.10:FF:000870">
    <property type="entry name" value="OSJNBa0016N04.16-like protein"/>
    <property type="match status" value="2"/>
</dbReference>
<dbReference type="PROSITE" id="PS00107">
    <property type="entry name" value="PROTEIN_KINASE_ATP"/>
    <property type="match status" value="1"/>
</dbReference>
<dbReference type="Gene3D" id="1.10.510.10">
    <property type="entry name" value="Transferase(Phosphotransferase) domain 1"/>
    <property type="match status" value="3"/>
</dbReference>
<name>M8BBC0_AEGTA</name>
<dbReference type="SUPFAM" id="SSF56112">
    <property type="entry name" value="Protein kinase-like (PK-like)"/>
    <property type="match status" value="3"/>
</dbReference>
<evidence type="ECO:0000259" key="1">
    <source>
        <dbReference type="PROSITE" id="PS50011"/>
    </source>
</evidence>
<dbReference type="PROSITE" id="PS00108">
    <property type="entry name" value="PROTEIN_KINASE_ST"/>
    <property type="match status" value="2"/>
</dbReference>
<dbReference type="AlphaFoldDB" id="M8BBC0"/>
<dbReference type="InterPro" id="IPR008271">
    <property type="entry name" value="Ser/Thr_kinase_AS"/>
</dbReference>